<evidence type="ECO:0000313" key="1">
    <source>
        <dbReference type="EMBL" id="VAW63803.1"/>
    </source>
</evidence>
<organism evidence="1">
    <name type="scientific">hydrothermal vent metagenome</name>
    <dbReference type="NCBI Taxonomy" id="652676"/>
    <lineage>
        <taxon>unclassified sequences</taxon>
        <taxon>metagenomes</taxon>
        <taxon>ecological metagenomes</taxon>
    </lineage>
</organism>
<sequence>PKHKGSIELITRLYTKLRYEAHQNEKQFKQFKHLVKKFKPEK</sequence>
<dbReference type="EMBL" id="UOFH01000259">
    <property type="protein sequence ID" value="VAW63803.1"/>
    <property type="molecule type" value="Genomic_DNA"/>
</dbReference>
<reference evidence="1" key="1">
    <citation type="submission" date="2018-06" db="EMBL/GenBank/DDBJ databases">
        <authorList>
            <person name="Zhirakovskaya E."/>
        </authorList>
    </citation>
    <scope>NUCLEOTIDE SEQUENCE</scope>
</reference>
<name>A0A3B0XHR9_9ZZZZ</name>
<proteinExistence type="predicted"/>
<accession>A0A3B0XHR9</accession>
<feature type="non-terminal residue" evidence="1">
    <location>
        <position position="1"/>
    </location>
</feature>
<gene>
    <name evidence="1" type="ORF">MNBD_GAMMA08-3069</name>
</gene>
<dbReference type="AlphaFoldDB" id="A0A3B0XHR9"/>
<protein>
    <submittedName>
        <fullName evidence="1">Uncharacterized protein</fullName>
    </submittedName>
</protein>